<proteinExistence type="predicted"/>
<dbReference type="EMBL" id="CP002665">
    <property type="protein sequence ID" value="AEI12712.1"/>
    <property type="molecule type" value="Genomic_DNA"/>
</dbReference>
<evidence type="ECO:0000313" key="1">
    <source>
        <dbReference type="EMBL" id="AEI12712.1"/>
    </source>
</evidence>
<dbReference type="KEGG" id="cga:Celgi_2212"/>
<dbReference type="AlphaFoldDB" id="F8A0M7"/>
<reference evidence="2" key="1">
    <citation type="submission" date="2011-04" db="EMBL/GenBank/DDBJ databases">
        <title>Complete sequence of Cellvibrio gilvus ATCC 13127.</title>
        <authorList>
            <person name="Lucas S."/>
            <person name="Han J."/>
            <person name="Lapidus A."/>
            <person name="Cheng J.-F."/>
            <person name="Goodwin L."/>
            <person name="Pitluck S."/>
            <person name="Peters L."/>
            <person name="Munk A."/>
            <person name="Detter J.C."/>
            <person name="Han C."/>
            <person name="Tapia R."/>
            <person name="Land M."/>
            <person name="Hauser L."/>
            <person name="Kyrpides N."/>
            <person name="Ivanova N."/>
            <person name="Ovchinnikova G."/>
            <person name="Pagani I."/>
            <person name="Mead D."/>
            <person name="Brumm P."/>
            <person name="Woyke T."/>
        </authorList>
    </citation>
    <scope>NUCLEOTIDE SEQUENCE [LARGE SCALE GENOMIC DNA]</scope>
    <source>
        <strain evidence="2">ATCC 13127 / NRRL B-14078</strain>
    </source>
</reference>
<keyword evidence="2" id="KW-1185">Reference proteome</keyword>
<organism evidence="1 2">
    <name type="scientific">Cellulomonas gilvus (strain ATCC 13127 / NRRL B-14078)</name>
    <name type="common">Cellvibrio gilvus</name>
    <dbReference type="NCBI Taxonomy" id="593907"/>
    <lineage>
        <taxon>Bacteria</taxon>
        <taxon>Bacillati</taxon>
        <taxon>Actinomycetota</taxon>
        <taxon>Actinomycetes</taxon>
        <taxon>Micrococcales</taxon>
        <taxon>Cellulomonadaceae</taxon>
        <taxon>Cellulomonas</taxon>
    </lineage>
</organism>
<name>F8A0M7_CELGA</name>
<evidence type="ECO:0000313" key="2">
    <source>
        <dbReference type="Proteomes" id="UP000000485"/>
    </source>
</evidence>
<sequence length="157" mass="16544">MSGHVLERSGVFRLSVPEGWAATGVEGHRYRLRCDGLDVRVDVSVHRRQDDGGPDARAVVLAFARDRGAAATVGTSDEPGASAAVGTSDDPALGFTGPATARWHGVDSAWAAVALRNGPYVVLASAVAPDEESLEPGALLIGTLVAHRPARRWWRRG</sequence>
<dbReference type="RefSeq" id="WP_013884230.1">
    <property type="nucleotide sequence ID" value="NC_015671.1"/>
</dbReference>
<accession>F8A0M7</accession>
<dbReference type="HOGENOM" id="CLU_1674766_0_0_11"/>
<protein>
    <submittedName>
        <fullName evidence="1">Uncharacterized protein</fullName>
    </submittedName>
</protein>
<gene>
    <name evidence="1" type="ordered locus">Celgi_2212</name>
</gene>
<dbReference type="Proteomes" id="UP000000485">
    <property type="component" value="Chromosome"/>
</dbReference>
<dbReference type="STRING" id="593907.Celgi_2212"/>
<dbReference type="OrthoDB" id="4829684at2"/>